<dbReference type="InterPro" id="IPR036397">
    <property type="entry name" value="RNaseH_sf"/>
</dbReference>
<evidence type="ECO:0008006" key="3">
    <source>
        <dbReference type="Google" id="ProtNLM"/>
    </source>
</evidence>
<name>A0ABY6LTC1_9ARAC</name>
<reference evidence="1 2" key="1">
    <citation type="submission" date="2022-03" db="EMBL/GenBank/DDBJ databases">
        <title>A chromosomal length assembly of Cordylochernes scorpioides.</title>
        <authorList>
            <person name="Zeh D."/>
            <person name="Zeh J."/>
        </authorList>
    </citation>
    <scope>NUCLEOTIDE SEQUENCE [LARGE SCALE GENOMIC DNA]</scope>
    <source>
        <strain evidence="1">IN4F17</strain>
        <tissue evidence="1">Whole Body</tissue>
    </source>
</reference>
<dbReference type="EMBL" id="CP092886">
    <property type="protein sequence ID" value="UYV83749.1"/>
    <property type="molecule type" value="Genomic_DNA"/>
</dbReference>
<evidence type="ECO:0000313" key="2">
    <source>
        <dbReference type="Proteomes" id="UP001235939"/>
    </source>
</evidence>
<protein>
    <recommendedName>
        <fullName evidence="3">RNase H type-1 domain-containing protein</fullName>
    </recommendedName>
</protein>
<accession>A0ABY6LTC1</accession>
<dbReference type="Gene3D" id="3.30.420.10">
    <property type="entry name" value="Ribonuclease H-like superfamily/Ribonuclease H"/>
    <property type="match status" value="1"/>
</dbReference>
<dbReference type="SUPFAM" id="SSF53098">
    <property type="entry name" value="Ribonuclease H-like"/>
    <property type="match status" value="1"/>
</dbReference>
<dbReference type="InterPro" id="IPR012337">
    <property type="entry name" value="RNaseH-like_sf"/>
</dbReference>
<proteinExistence type="predicted"/>
<sequence>MEGSILTLSMGSWMELPNLKIKEWNEERNPNNCSNFRAELLVIEKGLTECKNSNKNIWILSDSLSAIQHTKDINSAKEKTTIKIIKILKNLTEKLNHVPMDPLSR</sequence>
<organism evidence="1 2">
    <name type="scientific">Cordylochernes scorpioides</name>
    <dbReference type="NCBI Taxonomy" id="51811"/>
    <lineage>
        <taxon>Eukaryota</taxon>
        <taxon>Metazoa</taxon>
        <taxon>Ecdysozoa</taxon>
        <taxon>Arthropoda</taxon>
        <taxon>Chelicerata</taxon>
        <taxon>Arachnida</taxon>
        <taxon>Pseudoscorpiones</taxon>
        <taxon>Cheliferoidea</taxon>
        <taxon>Chernetidae</taxon>
        <taxon>Cordylochernes</taxon>
    </lineage>
</organism>
<keyword evidence="2" id="KW-1185">Reference proteome</keyword>
<gene>
    <name evidence="1" type="ORF">LAZ67_X000007</name>
</gene>
<evidence type="ECO:0000313" key="1">
    <source>
        <dbReference type="EMBL" id="UYV83749.1"/>
    </source>
</evidence>
<dbReference type="Proteomes" id="UP001235939">
    <property type="component" value="Chromosome X"/>
</dbReference>